<name>A0A3D9SXS6_9ACTN</name>
<organism evidence="1 2">
    <name type="scientific">Thermomonospora umbrina</name>
    <dbReference type="NCBI Taxonomy" id="111806"/>
    <lineage>
        <taxon>Bacteria</taxon>
        <taxon>Bacillati</taxon>
        <taxon>Actinomycetota</taxon>
        <taxon>Actinomycetes</taxon>
        <taxon>Streptosporangiales</taxon>
        <taxon>Thermomonosporaceae</taxon>
        <taxon>Thermomonospora</taxon>
    </lineage>
</organism>
<evidence type="ECO:0000313" key="1">
    <source>
        <dbReference type="EMBL" id="REF00763.1"/>
    </source>
</evidence>
<comment type="caution">
    <text evidence="1">The sequence shown here is derived from an EMBL/GenBank/DDBJ whole genome shotgun (WGS) entry which is preliminary data.</text>
</comment>
<evidence type="ECO:0000313" key="2">
    <source>
        <dbReference type="Proteomes" id="UP000256661"/>
    </source>
</evidence>
<dbReference type="OrthoDB" id="4508519at2"/>
<dbReference type="RefSeq" id="WP_116025883.1">
    <property type="nucleotide sequence ID" value="NZ_QTTT01000001.1"/>
</dbReference>
<protein>
    <submittedName>
        <fullName evidence="1">Uncharacterized protein</fullName>
    </submittedName>
</protein>
<dbReference type="AlphaFoldDB" id="A0A3D9SXS6"/>
<dbReference type="EMBL" id="QTTT01000001">
    <property type="protein sequence ID" value="REF00763.1"/>
    <property type="molecule type" value="Genomic_DNA"/>
</dbReference>
<accession>A0A3D9SXS6</accession>
<reference evidence="1 2" key="1">
    <citation type="submission" date="2018-08" db="EMBL/GenBank/DDBJ databases">
        <title>Sequencing the genomes of 1000 actinobacteria strains.</title>
        <authorList>
            <person name="Klenk H.-P."/>
        </authorList>
    </citation>
    <scope>NUCLEOTIDE SEQUENCE [LARGE SCALE GENOMIC DNA]</scope>
    <source>
        <strain evidence="1 2">DSM 43927</strain>
    </source>
</reference>
<gene>
    <name evidence="1" type="ORF">DFJ69_6343</name>
</gene>
<sequence length="64" mass="7497">MNYLLSSPHWRTVIRKAHPERLGRLYHEVSRCIGQHYEPTGISDAFILWIRAQPRGDTAPMPLR</sequence>
<proteinExistence type="predicted"/>
<keyword evidence="2" id="KW-1185">Reference proteome</keyword>
<dbReference type="Proteomes" id="UP000256661">
    <property type="component" value="Unassembled WGS sequence"/>
</dbReference>